<dbReference type="AlphaFoldDB" id="X5MBS3"/>
<keyword evidence="1" id="KW-0472">Membrane</keyword>
<evidence type="ECO:0000256" key="1">
    <source>
        <dbReference type="SAM" id="Phobius"/>
    </source>
</evidence>
<feature type="transmembrane region" description="Helical" evidence="1">
    <location>
        <begin position="12"/>
        <end position="34"/>
    </location>
</feature>
<feature type="transmembrane region" description="Helical" evidence="1">
    <location>
        <begin position="110"/>
        <end position="132"/>
    </location>
</feature>
<keyword evidence="1" id="KW-0812">Transmembrane</keyword>
<organism evidence="2 3">
    <name type="scientific">Candidatus Phaeomarinibacter ectocarpi</name>
    <dbReference type="NCBI Taxonomy" id="1458461"/>
    <lineage>
        <taxon>Bacteria</taxon>
        <taxon>Pseudomonadati</taxon>
        <taxon>Pseudomonadota</taxon>
        <taxon>Alphaproteobacteria</taxon>
        <taxon>Hyphomicrobiales</taxon>
        <taxon>Parvibaculaceae</taxon>
        <taxon>Candidatus Phaeomarinibacter</taxon>
    </lineage>
</organism>
<keyword evidence="3" id="KW-1185">Reference proteome</keyword>
<dbReference type="KEGG" id="pect:BN1012_Phect248"/>
<reference evidence="2 3" key="1">
    <citation type="journal article" date="2014" name="Front. Genet.">
        <title>Genome and metabolic network of "Candidatus Phaeomarinobacter ectocarpi" Ec32, a new candidate genus of Alphaproteobacteria frequently associated with brown algae.</title>
        <authorList>
            <person name="Dittami S.M."/>
            <person name="Barbeyron T."/>
            <person name="Boyen C."/>
            <person name="Cambefort J."/>
            <person name="Collet G."/>
            <person name="Delage L."/>
            <person name="Gobet A."/>
            <person name="Groisillier A."/>
            <person name="Leblanc C."/>
            <person name="Michel G."/>
            <person name="Scornet D."/>
            <person name="Siegel A."/>
            <person name="Tapia J.E."/>
            <person name="Tonon T."/>
        </authorList>
    </citation>
    <scope>NUCLEOTIDE SEQUENCE [LARGE SCALE GENOMIC DNA]</scope>
    <source>
        <strain evidence="2 3">Ec32</strain>
    </source>
</reference>
<gene>
    <name evidence="2" type="ORF">BN1012_Phect248</name>
</gene>
<proteinExistence type="predicted"/>
<accession>X5MBS3</accession>
<dbReference type="RefSeq" id="WP_043949409.1">
    <property type="nucleotide sequence ID" value="NZ_HG966617.1"/>
</dbReference>
<dbReference type="EMBL" id="HG966617">
    <property type="protein sequence ID" value="CDO58462.1"/>
    <property type="molecule type" value="Genomic_DNA"/>
</dbReference>
<evidence type="ECO:0000313" key="3">
    <source>
        <dbReference type="Proteomes" id="UP000032160"/>
    </source>
</evidence>
<dbReference type="HOGENOM" id="CLU_1841485_0_0_5"/>
<protein>
    <submittedName>
        <fullName evidence="2">Uncharacterized protein</fullName>
    </submittedName>
</protein>
<sequence>MTRLYDKPLLRWYLLFIAAFYAYGAAVHVANMASLTGFDWLAAPRLWQALDVVYLVLDVAVVVGLLLRHASGLYAFIVAATSQIILYTVFRDDVAMLGTSHALEPEQMAYLSTLVMFHIVTLVALALLAVFAPARQLDA</sequence>
<keyword evidence="1" id="KW-1133">Transmembrane helix</keyword>
<dbReference type="OrthoDB" id="573831at2"/>
<feature type="transmembrane region" description="Helical" evidence="1">
    <location>
        <begin position="73"/>
        <end position="90"/>
    </location>
</feature>
<name>X5MBS3_9HYPH</name>
<feature type="transmembrane region" description="Helical" evidence="1">
    <location>
        <begin position="46"/>
        <end position="66"/>
    </location>
</feature>
<evidence type="ECO:0000313" key="2">
    <source>
        <dbReference type="EMBL" id="CDO58462.1"/>
    </source>
</evidence>
<dbReference type="Proteomes" id="UP000032160">
    <property type="component" value="Chromosome I"/>
</dbReference>